<evidence type="ECO:0000256" key="1">
    <source>
        <dbReference type="SAM" id="MobiDB-lite"/>
    </source>
</evidence>
<protein>
    <submittedName>
        <fullName evidence="2">Uncharacterized protein</fullName>
    </submittedName>
</protein>
<accession>A0AAV4QSZ1</accession>
<dbReference type="Proteomes" id="UP001054945">
    <property type="component" value="Unassembled WGS sequence"/>
</dbReference>
<sequence length="113" mass="13250">MWLKRSSIATYLMDDAFGRSCRVARLNEVEMKMDEATLSERGRVGGGQKDKRRIKMHGKQKSSEMDYHSRCKHGTIRFSVESRTKFLDDWQSPNRSTSPREETFEFINIKLTN</sequence>
<dbReference type="AlphaFoldDB" id="A0AAV4QSZ1"/>
<keyword evidence="3" id="KW-1185">Reference proteome</keyword>
<feature type="region of interest" description="Disordered" evidence="1">
    <location>
        <begin position="39"/>
        <end position="68"/>
    </location>
</feature>
<comment type="caution">
    <text evidence="2">The sequence shown here is derived from an EMBL/GenBank/DDBJ whole genome shotgun (WGS) entry which is preliminary data.</text>
</comment>
<proteinExistence type="predicted"/>
<organism evidence="2 3">
    <name type="scientific">Caerostris extrusa</name>
    <name type="common">Bark spider</name>
    <name type="synonym">Caerostris bankana</name>
    <dbReference type="NCBI Taxonomy" id="172846"/>
    <lineage>
        <taxon>Eukaryota</taxon>
        <taxon>Metazoa</taxon>
        <taxon>Ecdysozoa</taxon>
        <taxon>Arthropoda</taxon>
        <taxon>Chelicerata</taxon>
        <taxon>Arachnida</taxon>
        <taxon>Araneae</taxon>
        <taxon>Araneomorphae</taxon>
        <taxon>Entelegynae</taxon>
        <taxon>Araneoidea</taxon>
        <taxon>Araneidae</taxon>
        <taxon>Caerostris</taxon>
    </lineage>
</organism>
<evidence type="ECO:0000313" key="2">
    <source>
        <dbReference type="EMBL" id="GIY12016.1"/>
    </source>
</evidence>
<reference evidence="2 3" key="1">
    <citation type="submission" date="2021-06" db="EMBL/GenBank/DDBJ databases">
        <title>Caerostris extrusa draft genome.</title>
        <authorList>
            <person name="Kono N."/>
            <person name="Arakawa K."/>
        </authorList>
    </citation>
    <scope>NUCLEOTIDE SEQUENCE [LARGE SCALE GENOMIC DNA]</scope>
</reference>
<feature type="compositionally biased region" description="Basic residues" evidence="1">
    <location>
        <begin position="50"/>
        <end position="60"/>
    </location>
</feature>
<evidence type="ECO:0000313" key="3">
    <source>
        <dbReference type="Proteomes" id="UP001054945"/>
    </source>
</evidence>
<dbReference type="EMBL" id="BPLR01006730">
    <property type="protein sequence ID" value="GIY12016.1"/>
    <property type="molecule type" value="Genomic_DNA"/>
</dbReference>
<gene>
    <name evidence="2" type="ORF">CEXT_353691</name>
</gene>
<name>A0AAV4QSZ1_CAEEX</name>